<organism evidence="2 3">
    <name type="scientific">Paractinoplanes hotanensis</name>
    <dbReference type="NCBI Taxonomy" id="2906497"/>
    <lineage>
        <taxon>Bacteria</taxon>
        <taxon>Bacillati</taxon>
        <taxon>Actinomycetota</taxon>
        <taxon>Actinomycetes</taxon>
        <taxon>Micromonosporales</taxon>
        <taxon>Micromonosporaceae</taxon>
        <taxon>Paractinoplanes</taxon>
    </lineage>
</organism>
<protein>
    <submittedName>
        <fullName evidence="2">Uncharacterized protein</fullName>
    </submittedName>
</protein>
<evidence type="ECO:0000313" key="2">
    <source>
        <dbReference type="EMBL" id="MCM4082223.1"/>
    </source>
</evidence>
<comment type="caution">
    <text evidence="2">The sequence shown here is derived from an EMBL/GenBank/DDBJ whole genome shotgun (WGS) entry which is preliminary data.</text>
</comment>
<evidence type="ECO:0000256" key="1">
    <source>
        <dbReference type="SAM" id="MobiDB-lite"/>
    </source>
</evidence>
<reference evidence="2 3" key="1">
    <citation type="submission" date="2022-06" db="EMBL/GenBank/DDBJ databases">
        <title>Actinoplanes abujensis sp. nov., isolated from Nigerian arid soil.</title>
        <authorList>
            <person name="Ding P."/>
        </authorList>
    </citation>
    <scope>NUCLEOTIDE SEQUENCE [LARGE SCALE GENOMIC DNA]</scope>
    <source>
        <strain evidence="3">TRM88002</strain>
    </source>
</reference>
<accession>A0ABT0Y849</accession>
<feature type="compositionally biased region" description="Pro residues" evidence="1">
    <location>
        <begin position="220"/>
        <end position="229"/>
    </location>
</feature>
<gene>
    <name evidence="2" type="ORF">LXN57_32120</name>
</gene>
<proteinExistence type="predicted"/>
<feature type="region of interest" description="Disordered" evidence="1">
    <location>
        <begin position="213"/>
        <end position="238"/>
    </location>
</feature>
<evidence type="ECO:0000313" key="3">
    <source>
        <dbReference type="Proteomes" id="UP001523216"/>
    </source>
</evidence>
<keyword evidence="3" id="KW-1185">Reference proteome</keyword>
<dbReference type="RefSeq" id="WP_251801943.1">
    <property type="nucleotide sequence ID" value="NZ_JAMQOL010000047.1"/>
</dbReference>
<dbReference type="Proteomes" id="UP001523216">
    <property type="component" value="Unassembled WGS sequence"/>
</dbReference>
<name>A0ABT0Y849_9ACTN</name>
<sequence>MTATEGETTAAEAALRWACREILTSPVRARHWLRAQPRRAEQQVPLMQIVRAEAHVRVGQGDQARQAAAAVLRIPGIEAGALLAGSAVLADTACWNGDRDAVELCLDYQRAAEAFTDYDRAWCAQALHAVAVYQQHSCAEGRQLLRVAYRTARQHGSDRLVAACAAALFGMGARCGRRSDPEQSQWAPVPGGLLCPAGSPRLDYLTSRLRRHPGTHSCRPAPPTIPHPLPDIIDKAPS</sequence>
<dbReference type="EMBL" id="JAMQOL010000047">
    <property type="protein sequence ID" value="MCM4082223.1"/>
    <property type="molecule type" value="Genomic_DNA"/>
</dbReference>